<dbReference type="HOGENOM" id="CLU_127501_1_0_10"/>
<dbReference type="Proteomes" id="UP000033054">
    <property type="component" value="Chromosome"/>
</dbReference>
<dbReference type="RefSeq" id="WP_046375922.1">
    <property type="nucleotide sequence ID" value="NZ_CP010429.1"/>
</dbReference>
<keyword evidence="3" id="KW-1185">Reference proteome</keyword>
<dbReference type="CDD" id="cd20292">
    <property type="entry name" value="cupin_QdtA-like"/>
    <property type="match status" value="1"/>
</dbReference>
<evidence type="ECO:0000313" key="2">
    <source>
        <dbReference type="EMBL" id="AKD54326.1"/>
    </source>
</evidence>
<gene>
    <name evidence="2" type="ORF">SD10_04760</name>
</gene>
<accession>A0A0E3V691</accession>
<organism evidence="2 3">
    <name type="scientific">Spirosoma radiotolerans</name>
    <dbReference type="NCBI Taxonomy" id="1379870"/>
    <lineage>
        <taxon>Bacteria</taxon>
        <taxon>Pseudomonadati</taxon>
        <taxon>Bacteroidota</taxon>
        <taxon>Cytophagia</taxon>
        <taxon>Cytophagales</taxon>
        <taxon>Cytophagaceae</taxon>
        <taxon>Spirosoma</taxon>
    </lineage>
</organism>
<dbReference type="STRING" id="1379870.SD10_04760"/>
<name>A0A0E3V691_9BACT</name>
<proteinExistence type="predicted"/>
<dbReference type="PATRIC" id="fig|1379870.5.peg.1031"/>
<evidence type="ECO:0000313" key="3">
    <source>
        <dbReference type="Proteomes" id="UP000033054"/>
    </source>
</evidence>
<sequence length="135" mass="15567">MAKLYELKTFESNTGNLTVFEGIIPGVIQRVFYIYEAGHTARAGHRHHRTWQALVCLSGSCRVYNNNGTQEDTFLLTNPRQCLVLQPEDWHIMDSFSDDAILLVISNELYDKNDYIYEPYPNGNYVDRVLMADSE</sequence>
<dbReference type="KEGG" id="srd:SD10_04760"/>
<protein>
    <submittedName>
        <fullName evidence="2">WxcM domain-containing protein</fullName>
    </submittedName>
</protein>
<dbReference type="OrthoDB" id="9795513at2"/>
<dbReference type="Pfam" id="PF05523">
    <property type="entry name" value="FdtA"/>
    <property type="match status" value="1"/>
</dbReference>
<dbReference type="AlphaFoldDB" id="A0A0E3V691"/>
<feature type="domain" description="Sugar 3,4-ketoisomerase QdtA cupin" evidence="1">
    <location>
        <begin position="3"/>
        <end position="118"/>
    </location>
</feature>
<reference evidence="2 3" key="1">
    <citation type="journal article" date="2014" name="Curr. Microbiol.">
        <title>Spirosoma radiotolerans sp. nov., a gamma-radiation-resistant bacterium isolated from gamma ray-irradiated soil.</title>
        <authorList>
            <person name="Lee J.J."/>
            <person name="Srinivasan S."/>
            <person name="Lim S."/>
            <person name="Joe M."/>
            <person name="Im S."/>
            <person name="Bae S.I."/>
            <person name="Park K.R."/>
            <person name="Han J.H."/>
            <person name="Park S.H."/>
            <person name="Joo B.M."/>
            <person name="Park S.J."/>
            <person name="Kim M.K."/>
        </authorList>
    </citation>
    <scope>NUCLEOTIDE SEQUENCE [LARGE SCALE GENOMIC DNA]</scope>
    <source>
        <strain evidence="2 3">DG5A</strain>
    </source>
</reference>
<dbReference type="Gene3D" id="2.60.120.10">
    <property type="entry name" value="Jelly Rolls"/>
    <property type="match status" value="1"/>
</dbReference>
<dbReference type="InterPro" id="IPR008894">
    <property type="entry name" value="QdtA_cupin_dom"/>
</dbReference>
<dbReference type="InterPro" id="IPR011051">
    <property type="entry name" value="RmlC_Cupin_sf"/>
</dbReference>
<dbReference type="InterPro" id="IPR014710">
    <property type="entry name" value="RmlC-like_jellyroll"/>
</dbReference>
<dbReference type="SUPFAM" id="SSF51182">
    <property type="entry name" value="RmlC-like cupins"/>
    <property type="match status" value="1"/>
</dbReference>
<dbReference type="EMBL" id="CP010429">
    <property type="protein sequence ID" value="AKD54326.1"/>
    <property type="molecule type" value="Genomic_DNA"/>
</dbReference>
<evidence type="ECO:0000259" key="1">
    <source>
        <dbReference type="Pfam" id="PF05523"/>
    </source>
</evidence>